<keyword evidence="1" id="KW-0001">2Fe-2S</keyword>
<dbReference type="GO" id="GO:0009055">
    <property type="term" value="F:electron transfer activity"/>
    <property type="evidence" value="ECO:0007669"/>
    <property type="project" value="TreeGrafter"/>
</dbReference>
<dbReference type="PANTHER" id="PTHR23426">
    <property type="entry name" value="FERREDOXIN/ADRENODOXIN"/>
    <property type="match status" value="1"/>
</dbReference>
<comment type="cofactor">
    <cofactor evidence="5">
        <name>[2Fe-2S] cluster</name>
        <dbReference type="ChEBI" id="CHEBI:190135"/>
    </cofactor>
</comment>
<sequence>MYFAVLGDPHHCKLLHQSWTHHKHTLQKAHGPPDWCCRAHRGPGDPPPPSAMALRGLARALPGLRSAAFPLGAAFSASAAASAGPAAAVYDHLVRVTVMDKHGVSKEVQGMEGQKLSEVLLEHSEFEGMCAPTPSGRGALDYHVVVARDFLRMLPERTADEELNLEDLSLNPGQNSRLGSVIKLSKELDGLTVALGDIRPWETI</sequence>
<keyword evidence="4" id="KW-0411">Iron-sulfur</keyword>
<evidence type="ECO:0000256" key="4">
    <source>
        <dbReference type="ARBA" id="ARBA00023014"/>
    </source>
</evidence>
<dbReference type="GO" id="GO:0140647">
    <property type="term" value="P:P450-containing electron transport chain"/>
    <property type="evidence" value="ECO:0007669"/>
    <property type="project" value="InterPro"/>
</dbReference>
<organism evidence="6 7">
    <name type="scientific">Ostreobium quekettii</name>
    <dbReference type="NCBI Taxonomy" id="121088"/>
    <lineage>
        <taxon>Eukaryota</taxon>
        <taxon>Viridiplantae</taxon>
        <taxon>Chlorophyta</taxon>
        <taxon>core chlorophytes</taxon>
        <taxon>Ulvophyceae</taxon>
        <taxon>TCBD clade</taxon>
        <taxon>Bryopsidales</taxon>
        <taxon>Ostreobineae</taxon>
        <taxon>Ostreobiaceae</taxon>
        <taxon>Ostreobium</taxon>
    </lineage>
</organism>
<dbReference type="InterPro" id="IPR001055">
    <property type="entry name" value="Adrenodoxin-like"/>
</dbReference>
<evidence type="ECO:0000313" key="7">
    <source>
        <dbReference type="Proteomes" id="UP000708148"/>
    </source>
</evidence>
<proteinExistence type="predicted"/>
<dbReference type="OrthoDB" id="268593at2759"/>
<evidence type="ECO:0000256" key="3">
    <source>
        <dbReference type="ARBA" id="ARBA00023004"/>
    </source>
</evidence>
<dbReference type="InterPro" id="IPR012675">
    <property type="entry name" value="Beta-grasp_dom_sf"/>
</dbReference>
<dbReference type="Gene3D" id="3.10.20.30">
    <property type="match status" value="1"/>
</dbReference>
<keyword evidence="2" id="KW-0479">Metal-binding</keyword>
<keyword evidence="7" id="KW-1185">Reference proteome</keyword>
<evidence type="ECO:0000256" key="2">
    <source>
        <dbReference type="ARBA" id="ARBA00022723"/>
    </source>
</evidence>
<name>A0A8S1ITS0_9CHLO</name>
<comment type="caution">
    <text evidence="6">The sequence shown here is derived from an EMBL/GenBank/DDBJ whole genome shotgun (WGS) entry which is preliminary data.</text>
</comment>
<evidence type="ECO:0000313" key="6">
    <source>
        <dbReference type="EMBL" id="CAD7697586.1"/>
    </source>
</evidence>
<evidence type="ECO:0000256" key="5">
    <source>
        <dbReference type="ARBA" id="ARBA00034078"/>
    </source>
</evidence>
<evidence type="ECO:0000256" key="1">
    <source>
        <dbReference type="ARBA" id="ARBA00022714"/>
    </source>
</evidence>
<dbReference type="Proteomes" id="UP000708148">
    <property type="component" value="Unassembled WGS sequence"/>
</dbReference>
<accession>A0A8S1ITS0</accession>
<dbReference type="EMBL" id="CAJHUC010000678">
    <property type="protein sequence ID" value="CAD7697586.1"/>
    <property type="molecule type" value="Genomic_DNA"/>
</dbReference>
<dbReference type="GO" id="GO:0046872">
    <property type="term" value="F:metal ion binding"/>
    <property type="evidence" value="ECO:0007669"/>
    <property type="project" value="UniProtKB-KW"/>
</dbReference>
<dbReference type="GO" id="GO:0051537">
    <property type="term" value="F:2 iron, 2 sulfur cluster binding"/>
    <property type="evidence" value="ECO:0007669"/>
    <property type="project" value="UniProtKB-KW"/>
</dbReference>
<protein>
    <submittedName>
        <fullName evidence="6">Uncharacterized protein</fullName>
    </submittedName>
</protein>
<dbReference type="AlphaFoldDB" id="A0A8S1ITS0"/>
<gene>
    <name evidence="6" type="ORF">OSTQU699_LOCUS2947</name>
</gene>
<keyword evidence="3" id="KW-0408">Iron</keyword>
<reference evidence="6" key="1">
    <citation type="submission" date="2020-12" db="EMBL/GenBank/DDBJ databases">
        <authorList>
            <person name="Iha C."/>
        </authorList>
    </citation>
    <scope>NUCLEOTIDE SEQUENCE</scope>
</reference>
<dbReference type="GO" id="GO:0005739">
    <property type="term" value="C:mitochondrion"/>
    <property type="evidence" value="ECO:0007669"/>
    <property type="project" value="TreeGrafter"/>
</dbReference>
<dbReference type="PANTHER" id="PTHR23426:SF65">
    <property type="entry name" value="FERREDOXIN-2, MITOCHONDRIAL"/>
    <property type="match status" value="1"/>
</dbReference>